<organism evidence="2 3">
    <name type="scientific">Lasallia pustulata</name>
    <dbReference type="NCBI Taxonomy" id="136370"/>
    <lineage>
        <taxon>Eukaryota</taxon>
        <taxon>Fungi</taxon>
        <taxon>Dikarya</taxon>
        <taxon>Ascomycota</taxon>
        <taxon>Pezizomycotina</taxon>
        <taxon>Lecanoromycetes</taxon>
        <taxon>OSLEUM clade</taxon>
        <taxon>Umbilicariomycetidae</taxon>
        <taxon>Umbilicariales</taxon>
        <taxon>Umbilicariaceae</taxon>
        <taxon>Lasallia</taxon>
    </lineage>
</organism>
<accession>A0A1W5DEG1</accession>
<dbReference type="AlphaFoldDB" id="A0A1W5DEG1"/>
<feature type="region of interest" description="Disordered" evidence="1">
    <location>
        <begin position="1"/>
        <end position="55"/>
    </location>
</feature>
<protein>
    <submittedName>
        <fullName evidence="2">Uncharacterized protein</fullName>
    </submittedName>
</protein>
<keyword evidence="3" id="KW-1185">Reference proteome</keyword>
<sequence length="106" mass="10651">MSMDGDSSAKTMEAGANSAMKDQELTSGIHESTDQIPAAGEKTTGTGASMFDKDGAIGSMFKPDGAIGGTAQSIGGPLDKTGAIGQHFNADGKIGGMIQEKLASKK</sequence>
<evidence type="ECO:0000256" key="1">
    <source>
        <dbReference type="SAM" id="MobiDB-lite"/>
    </source>
</evidence>
<dbReference type="EMBL" id="FWEW01003840">
    <property type="protein sequence ID" value="SLM41360.1"/>
    <property type="molecule type" value="Genomic_DNA"/>
</dbReference>
<name>A0A1W5DEG1_9LECA</name>
<reference evidence="3" key="1">
    <citation type="submission" date="2017-03" db="EMBL/GenBank/DDBJ databases">
        <authorList>
            <person name="Sharma R."/>
            <person name="Thines M."/>
        </authorList>
    </citation>
    <scope>NUCLEOTIDE SEQUENCE [LARGE SCALE GENOMIC DNA]</scope>
</reference>
<dbReference type="Proteomes" id="UP000192927">
    <property type="component" value="Unassembled WGS sequence"/>
</dbReference>
<evidence type="ECO:0000313" key="2">
    <source>
        <dbReference type="EMBL" id="SLM41360.1"/>
    </source>
</evidence>
<proteinExistence type="predicted"/>
<evidence type="ECO:0000313" key="3">
    <source>
        <dbReference type="Proteomes" id="UP000192927"/>
    </source>
</evidence>